<keyword evidence="2" id="KW-1185">Reference proteome</keyword>
<proteinExistence type="predicted"/>
<gene>
    <name evidence="1" type="ORF">RF11_02717</name>
</gene>
<accession>A0A0C2MUD7</accession>
<dbReference type="EMBL" id="JWZT01003910">
    <property type="protein sequence ID" value="KII65297.1"/>
    <property type="molecule type" value="Genomic_DNA"/>
</dbReference>
<evidence type="ECO:0000313" key="2">
    <source>
        <dbReference type="Proteomes" id="UP000031668"/>
    </source>
</evidence>
<organism evidence="1 2">
    <name type="scientific">Thelohanellus kitauei</name>
    <name type="common">Myxosporean</name>
    <dbReference type="NCBI Taxonomy" id="669202"/>
    <lineage>
        <taxon>Eukaryota</taxon>
        <taxon>Metazoa</taxon>
        <taxon>Cnidaria</taxon>
        <taxon>Myxozoa</taxon>
        <taxon>Myxosporea</taxon>
        <taxon>Bivalvulida</taxon>
        <taxon>Platysporina</taxon>
        <taxon>Myxobolidae</taxon>
        <taxon>Thelohanellus</taxon>
    </lineage>
</organism>
<reference evidence="1 2" key="1">
    <citation type="journal article" date="2014" name="Genome Biol. Evol.">
        <title>The genome of the myxosporean Thelohanellus kitauei shows adaptations to nutrient acquisition within its fish host.</title>
        <authorList>
            <person name="Yang Y."/>
            <person name="Xiong J."/>
            <person name="Zhou Z."/>
            <person name="Huo F."/>
            <person name="Miao W."/>
            <person name="Ran C."/>
            <person name="Liu Y."/>
            <person name="Zhang J."/>
            <person name="Feng J."/>
            <person name="Wang M."/>
            <person name="Wang M."/>
            <person name="Wang L."/>
            <person name="Yao B."/>
        </authorList>
    </citation>
    <scope>NUCLEOTIDE SEQUENCE [LARGE SCALE GENOMIC DNA]</scope>
    <source>
        <strain evidence="1">Wuqing</strain>
    </source>
</reference>
<dbReference type="AlphaFoldDB" id="A0A0C2MUD7"/>
<evidence type="ECO:0000313" key="1">
    <source>
        <dbReference type="EMBL" id="KII65297.1"/>
    </source>
</evidence>
<protein>
    <submittedName>
        <fullName evidence="1">Uncharacterized protein</fullName>
    </submittedName>
</protein>
<comment type="caution">
    <text evidence="1">The sequence shown here is derived from an EMBL/GenBank/DDBJ whole genome shotgun (WGS) entry which is preliminary data.</text>
</comment>
<sequence length="116" mass="13772">MIEIIQRAFAAWAVIVRSAREKLQQERNEFRDITSRNVWTHDYYHRDNQRKSQKKNNFIIMEERSSISSIELEIELENVSSVACIDMGSQFSYIPKEFCVKTLFISRKGVIRDHLC</sequence>
<dbReference type="Proteomes" id="UP000031668">
    <property type="component" value="Unassembled WGS sequence"/>
</dbReference>
<name>A0A0C2MUD7_THEKT</name>